<feature type="compositionally biased region" description="Low complexity" evidence="6">
    <location>
        <begin position="1046"/>
        <end position="1062"/>
    </location>
</feature>
<feature type="compositionally biased region" description="Acidic residues" evidence="6">
    <location>
        <begin position="1129"/>
        <end position="1141"/>
    </location>
</feature>
<evidence type="ECO:0000259" key="7">
    <source>
        <dbReference type="Pfam" id="PF10189"/>
    </source>
</evidence>
<evidence type="ECO:0000256" key="6">
    <source>
        <dbReference type="SAM" id="MobiDB-lite"/>
    </source>
</evidence>
<feature type="domain" description="Ints3-like C-terminal" evidence="8">
    <location>
        <begin position="635"/>
        <end position="961"/>
    </location>
</feature>
<feature type="compositionally biased region" description="Pro residues" evidence="6">
    <location>
        <begin position="517"/>
        <end position="527"/>
    </location>
</feature>
<dbReference type="PANTHER" id="PTHR13587">
    <property type="entry name" value="INTEGRATOR COMPLEX SUBUNIT 3"/>
    <property type="match status" value="1"/>
</dbReference>
<keyword evidence="4" id="KW-0963">Cytoplasm</keyword>
<protein>
    <recommendedName>
        <fullName evidence="11">SOSS complex subunit A homolog</fullName>
    </recommendedName>
</protein>
<feature type="compositionally biased region" description="Polar residues" evidence="6">
    <location>
        <begin position="1076"/>
        <end position="1091"/>
    </location>
</feature>
<feature type="region of interest" description="Disordered" evidence="6">
    <location>
        <begin position="484"/>
        <end position="584"/>
    </location>
</feature>
<dbReference type="InterPro" id="IPR019333">
    <property type="entry name" value="INTS3_N"/>
</dbReference>
<keyword evidence="10" id="KW-1185">Reference proteome</keyword>
<feature type="region of interest" description="Disordered" evidence="6">
    <location>
        <begin position="1003"/>
        <end position="1180"/>
    </location>
</feature>
<gene>
    <name evidence="9" type="ORF">LPJ64_004971</name>
</gene>
<name>A0A9W7XF93_9FUNG</name>
<reference evidence="9" key="1">
    <citation type="submission" date="2022-07" db="EMBL/GenBank/DDBJ databases">
        <title>Phylogenomic reconstructions and comparative analyses of Kickxellomycotina fungi.</title>
        <authorList>
            <person name="Reynolds N.K."/>
            <person name="Stajich J.E."/>
            <person name="Barry K."/>
            <person name="Grigoriev I.V."/>
            <person name="Crous P."/>
            <person name="Smith M.E."/>
        </authorList>
    </citation>
    <scope>NUCLEOTIDE SEQUENCE</scope>
    <source>
        <strain evidence="9">NBRC 105413</strain>
    </source>
</reference>
<dbReference type="InterPro" id="IPR045334">
    <property type="entry name" value="INTS3"/>
</dbReference>
<feature type="compositionally biased region" description="Acidic residues" evidence="6">
    <location>
        <begin position="491"/>
        <end position="501"/>
    </location>
</feature>
<feature type="compositionally biased region" description="Basic residues" evidence="6">
    <location>
        <begin position="1107"/>
        <end position="1123"/>
    </location>
</feature>
<sequence length="1180" mass="129264">MSELLVSSGDVQSPLPAVPQLFHLDPIDVVDGWQQELVDSYQGMMALIGGKSQVEVHDALQQKASESMRGHGELVNGLVYAILTEPTNGAMYFRHLSIVSRDGYAHAVGRLQILAAAPKFHRLQNEVRQQLLYMVGELVRARATGTEQIVLNLTRQMRGGDVTSTNIRLCRQMLHLLETHYDWLLEHPALVATAAYAFGRLTLDHGRVSDLRDQESRFAARLLRDRFADCAMVGRDLVRMLQDVARHPAFRSIWSDLLKTPQRLSAHLTDVGQLMRVPTPRIFLANRLTFEMEARLLFILEHVPASSYGRNLTWFVQRFLGTPEAETLYADVVRYICGVCHPSNAVLASNIVPRYVFLGGLLRFVRSQVVAANAKLALFFDWLFFDARSDSIMNIEPGVLMMARSVDKYTYLTASLIEFLAFVCDAYYPPLAADIREGVAAAMRDAVEKGVVPGLLPLYEHPRIDAATRRHMYFLWKQLVPPPSDLKEGENENENEDEDEGGAQQAHAEVPEMDEPLPLPAMTPPQKQPDETIVSASASVSLSASVDQPPAIKSVDPASLDPVSRMFHDDAASPASPAIESTEQPISLGEDVQLKVPGSSDTDGQAQGVESALQDPSLWLFGSTLTDFLQLVRRQYQGETSERPSSESVKEIVDVFAQSEASVSAVACVIAQALDSSLLADIETNAELARMGENDSLEQDTLDYVFSAIVPYLAQPNGRAGERVLDLLVHLTEHANDVGFRWLLFCVISDGSSNQDANCSKAEYYQRYVARYENGGSLGAALSRDLRLLQERFPTMFYDVLEPIYRAFPQHLPGLRSVVKAVVAMVDQPQVYRLSLLLSARRLVLFGKRAASVISDLLDAADAFEQVCLWQLVAAEIGGDSLAVGELVEELLVRRNLDPRDHSEAACGLVAVLRTVRPNGMLVQALVNYAAAGGISVRLDLCASVLSAWWKAAQSELLGLISGKASDSAWTELVNWWKTNFLSHAGSLASCEMVERALLAAVPKQETESTEKDVLDQDDPSTVSASDIVQEIEERGTKRPRRRPRAGSASGSDASSGGPSDSESQVEPPARRIATRASSSQRQISQTASEASSHSSSSRGRVSGGRGRGRGRGAKKNGGRQLRRNVITSDDEENEDEENEGESGHDGFSIDSSLSSNSSPLVSSSDSDTDGKEDAGDDDF</sequence>
<comment type="caution">
    <text evidence="9">The sequence shown here is derived from an EMBL/GenBank/DDBJ whole genome shotgun (WGS) entry which is preliminary data.</text>
</comment>
<evidence type="ECO:0000256" key="3">
    <source>
        <dbReference type="ARBA" id="ARBA00006130"/>
    </source>
</evidence>
<dbReference type="Proteomes" id="UP001145021">
    <property type="component" value="Unassembled WGS sequence"/>
</dbReference>
<evidence type="ECO:0000313" key="9">
    <source>
        <dbReference type="EMBL" id="KAJ1643238.1"/>
    </source>
</evidence>
<evidence type="ECO:0000259" key="8">
    <source>
        <dbReference type="Pfam" id="PF24566"/>
    </source>
</evidence>
<feature type="compositionally biased region" description="Basic and acidic residues" evidence="6">
    <location>
        <begin position="1005"/>
        <end position="1015"/>
    </location>
</feature>
<comment type="similarity">
    <text evidence="3">Belongs to the Integrator subunit 3 family.</text>
</comment>
<feature type="compositionally biased region" description="Low complexity" evidence="6">
    <location>
        <begin position="534"/>
        <end position="546"/>
    </location>
</feature>
<evidence type="ECO:0000313" key="10">
    <source>
        <dbReference type="Proteomes" id="UP001145021"/>
    </source>
</evidence>
<keyword evidence="5" id="KW-0539">Nucleus</keyword>
<evidence type="ECO:0000256" key="1">
    <source>
        <dbReference type="ARBA" id="ARBA00004123"/>
    </source>
</evidence>
<comment type="subcellular location">
    <subcellularLocation>
        <location evidence="2">Cytoplasm</location>
    </subcellularLocation>
    <subcellularLocation>
        <location evidence="1">Nucleus</location>
    </subcellularLocation>
</comment>
<feature type="compositionally biased region" description="Low complexity" evidence="6">
    <location>
        <begin position="1092"/>
        <end position="1101"/>
    </location>
</feature>
<dbReference type="InterPro" id="IPR056518">
    <property type="entry name" value="HEAT_Ints3_C"/>
</dbReference>
<dbReference type="AlphaFoldDB" id="A0A9W7XF93"/>
<evidence type="ECO:0008006" key="11">
    <source>
        <dbReference type="Google" id="ProtNLM"/>
    </source>
</evidence>
<dbReference type="GO" id="GO:0005737">
    <property type="term" value="C:cytoplasm"/>
    <property type="evidence" value="ECO:0007669"/>
    <property type="project" value="UniProtKB-SubCell"/>
</dbReference>
<evidence type="ECO:0000256" key="2">
    <source>
        <dbReference type="ARBA" id="ARBA00004496"/>
    </source>
</evidence>
<evidence type="ECO:0000256" key="5">
    <source>
        <dbReference type="ARBA" id="ARBA00023242"/>
    </source>
</evidence>
<dbReference type="PANTHER" id="PTHR13587:SF7">
    <property type="entry name" value="INTEGRATOR COMPLEX SUBUNIT 3"/>
    <property type="match status" value="1"/>
</dbReference>
<accession>A0A9W7XF93</accession>
<feature type="compositionally biased region" description="Low complexity" evidence="6">
    <location>
        <begin position="1149"/>
        <end position="1166"/>
    </location>
</feature>
<dbReference type="EMBL" id="JANBOH010000277">
    <property type="protein sequence ID" value="KAJ1643238.1"/>
    <property type="molecule type" value="Genomic_DNA"/>
</dbReference>
<dbReference type="Pfam" id="PF10189">
    <property type="entry name" value="Ints3_N"/>
    <property type="match status" value="1"/>
</dbReference>
<dbReference type="GO" id="GO:0005634">
    <property type="term" value="C:nucleus"/>
    <property type="evidence" value="ECO:0007669"/>
    <property type="project" value="UniProtKB-SubCell"/>
</dbReference>
<organism evidence="9 10">
    <name type="scientific">Coemansia asiatica</name>
    <dbReference type="NCBI Taxonomy" id="1052880"/>
    <lineage>
        <taxon>Eukaryota</taxon>
        <taxon>Fungi</taxon>
        <taxon>Fungi incertae sedis</taxon>
        <taxon>Zoopagomycota</taxon>
        <taxon>Kickxellomycotina</taxon>
        <taxon>Kickxellomycetes</taxon>
        <taxon>Kickxellales</taxon>
        <taxon>Kickxellaceae</taxon>
        <taxon>Coemansia</taxon>
    </lineage>
</organism>
<dbReference type="Pfam" id="PF24566">
    <property type="entry name" value="HEAT_Ints3_C"/>
    <property type="match status" value="1"/>
</dbReference>
<feature type="domain" description="Integrator complex subunit 3 N-terminal" evidence="7">
    <location>
        <begin position="71"/>
        <end position="471"/>
    </location>
</feature>
<evidence type="ECO:0000256" key="4">
    <source>
        <dbReference type="ARBA" id="ARBA00022490"/>
    </source>
</evidence>
<proteinExistence type="inferred from homology"/>